<name>A0ABS0U357_9GAMM</name>
<dbReference type="Proteomes" id="UP000696184">
    <property type="component" value="Unassembled WGS sequence"/>
</dbReference>
<evidence type="ECO:0000313" key="2">
    <source>
        <dbReference type="Proteomes" id="UP000696184"/>
    </source>
</evidence>
<evidence type="ECO:0000313" key="1">
    <source>
        <dbReference type="EMBL" id="MBI6548321.1"/>
    </source>
</evidence>
<dbReference type="EMBL" id="JACOII010000024">
    <property type="protein sequence ID" value="MBI6548321.1"/>
    <property type="molecule type" value="Genomic_DNA"/>
</dbReference>
<proteinExistence type="predicted"/>
<comment type="caution">
    <text evidence="1">The sequence shown here is derived from an EMBL/GenBank/DDBJ whole genome shotgun (WGS) entry which is preliminary data.</text>
</comment>
<reference evidence="1 2" key="1">
    <citation type="submission" date="2020-08" db="EMBL/GenBank/DDBJ databases">
        <title>Description of Xenorhabdus lircayensis sp. nov., the symbiotic bacterium associated with the entomopathogenic nematode Steirnernema unicornum.</title>
        <authorList>
            <person name="Castaneda-Alvarez C."/>
            <person name="Prodan S."/>
            <person name="Zamorano A."/>
            <person name="San-Blas E."/>
            <person name="Aballay E."/>
        </authorList>
    </citation>
    <scope>NUCLEOTIDE SEQUENCE [LARGE SCALE GENOMIC DNA]</scope>
    <source>
        <strain evidence="1 2">VLS</strain>
    </source>
</reference>
<organism evidence="1 2">
    <name type="scientific">Xenorhabdus lircayensis</name>
    <dbReference type="NCBI Taxonomy" id="2763499"/>
    <lineage>
        <taxon>Bacteria</taxon>
        <taxon>Pseudomonadati</taxon>
        <taxon>Pseudomonadota</taxon>
        <taxon>Gammaproteobacteria</taxon>
        <taxon>Enterobacterales</taxon>
        <taxon>Morganellaceae</taxon>
        <taxon>Xenorhabdus</taxon>
    </lineage>
</organism>
<protein>
    <submittedName>
        <fullName evidence="1">Uncharacterized protein</fullName>
    </submittedName>
</protein>
<gene>
    <name evidence="1" type="ORF">H8A87_06165</name>
</gene>
<sequence>MNEAIRREPSQLLRLIGQQQIDRVSSRLIALQHAGSCQTITTARPLSGITIPASL</sequence>
<dbReference type="RefSeq" id="WP_232370104.1">
    <property type="nucleotide sequence ID" value="NZ_CAWPUD010000021.1"/>
</dbReference>
<keyword evidence="2" id="KW-1185">Reference proteome</keyword>
<accession>A0ABS0U357</accession>